<sequence>MILNSAQLRKYSTSYAVVEEQPLRSFVWRLVDSVRIYGEFDALASGSVTLVDVPGFGDADKTRCDTNSNLSIVEI</sequence>
<dbReference type="OrthoDB" id="2691563at2759"/>
<dbReference type="InParanoid" id="A0A1B7MRF4"/>
<evidence type="ECO:0000313" key="2">
    <source>
        <dbReference type="Proteomes" id="UP000092154"/>
    </source>
</evidence>
<organism evidence="1 2">
    <name type="scientific">Rhizopogon vinicolor AM-OR11-026</name>
    <dbReference type="NCBI Taxonomy" id="1314800"/>
    <lineage>
        <taxon>Eukaryota</taxon>
        <taxon>Fungi</taxon>
        <taxon>Dikarya</taxon>
        <taxon>Basidiomycota</taxon>
        <taxon>Agaricomycotina</taxon>
        <taxon>Agaricomycetes</taxon>
        <taxon>Agaricomycetidae</taxon>
        <taxon>Boletales</taxon>
        <taxon>Suillineae</taxon>
        <taxon>Rhizopogonaceae</taxon>
        <taxon>Rhizopogon</taxon>
    </lineage>
</organism>
<accession>A0A1B7MRF4</accession>
<dbReference type="Proteomes" id="UP000092154">
    <property type="component" value="Unassembled WGS sequence"/>
</dbReference>
<gene>
    <name evidence="1" type="ORF">K503DRAFT_392037</name>
</gene>
<keyword evidence="2" id="KW-1185">Reference proteome</keyword>
<protein>
    <submittedName>
        <fullName evidence="1">Uncharacterized protein</fullName>
    </submittedName>
</protein>
<dbReference type="AlphaFoldDB" id="A0A1B7MRF4"/>
<dbReference type="EMBL" id="KV448525">
    <property type="protein sequence ID" value="OAX35173.1"/>
    <property type="molecule type" value="Genomic_DNA"/>
</dbReference>
<reference evidence="1 2" key="1">
    <citation type="submission" date="2016-06" db="EMBL/GenBank/DDBJ databases">
        <title>Comparative genomics of the ectomycorrhizal sister species Rhizopogon vinicolor and Rhizopogon vesiculosus (Basidiomycota: Boletales) reveals a divergence of the mating type B locus.</title>
        <authorList>
            <consortium name="DOE Joint Genome Institute"/>
            <person name="Mujic A.B."/>
            <person name="Kuo A."/>
            <person name="Tritt A."/>
            <person name="Lipzen A."/>
            <person name="Chen C."/>
            <person name="Johnson J."/>
            <person name="Sharma A."/>
            <person name="Barry K."/>
            <person name="Grigoriev I.V."/>
            <person name="Spatafora J.W."/>
        </authorList>
    </citation>
    <scope>NUCLEOTIDE SEQUENCE [LARGE SCALE GENOMIC DNA]</scope>
    <source>
        <strain evidence="1 2">AM-OR11-026</strain>
    </source>
</reference>
<name>A0A1B7MRF4_9AGAM</name>
<evidence type="ECO:0000313" key="1">
    <source>
        <dbReference type="EMBL" id="OAX35173.1"/>
    </source>
</evidence>
<proteinExistence type="predicted"/>